<dbReference type="GO" id="GO:0005975">
    <property type="term" value="P:carbohydrate metabolic process"/>
    <property type="evidence" value="ECO:0007669"/>
    <property type="project" value="InterPro"/>
</dbReference>
<dbReference type="Gene3D" id="3.20.20.80">
    <property type="entry name" value="Glycosidases"/>
    <property type="match status" value="1"/>
</dbReference>
<evidence type="ECO:0000256" key="1">
    <source>
        <dbReference type="ARBA" id="ARBA00004781"/>
    </source>
</evidence>
<dbReference type="Pfam" id="PF00232">
    <property type="entry name" value="Glyco_hydro_1"/>
    <property type="match status" value="1"/>
</dbReference>
<keyword evidence="6" id="KW-0521">NADP</keyword>
<evidence type="ECO:0000256" key="3">
    <source>
        <dbReference type="ARBA" id="ARBA00012929"/>
    </source>
</evidence>
<comment type="pathway">
    <text evidence="1 6">Carbohydrate biosynthesis; dTDP-L-rhamnose biosynthesis.</text>
</comment>
<dbReference type="InterPro" id="IPR001360">
    <property type="entry name" value="Glyco_hydro_1"/>
</dbReference>
<dbReference type="EMBL" id="CP051682">
    <property type="protein sequence ID" value="QJD97085.1"/>
    <property type="molecule type" value="Genomic_DNA"/>
</dbReference>
<dbReference type="InterPro" id="IPR036291">
    <property type="entry name" value="NAD(P)-bd_dom_sf"/>
</dbReference>
<dbReference type="UniPathway" id="UPA00124"/>
<dbReference type="AlphaFoldDB" id="A0A7L5E1N7"/>
<dbReference type="KEGG" id="mrob:HH214_15015"/>
<dbReference type="CDD" id="cd05254">
    <property type="entry name" value="dTDP_HR_like_SDR_e"/>
    <property type="match status" value="1"/>
</dbReference>
<comment type="catalytic activity">
    <reaction evidence="5">
        <text>dTDP-beta-L-rhamnose + NADP(+) = dTDP-4-dehydro-beta-L-rhamnose + NADPH + H(+)</text>
        <dbReference type="Rhea" id="RHEA:21796"/>
        <dbReference type="ChEBI" id="CHEBI:15378"/>
        <dbReference type="ChEBI" id="CHEBI:57510"/>
        <dbReference type="ChEBI" id="CHEBI:57783"/>
        <dbReference type="ChEBI" id="CHEBI:58349"/>
        <dbReference type="ChEBI" id="CHEBI:62830"/>
        <dbReference type="EC" id="1.1.1.133"/>
    </reaction>
</comment>
<dbReference type="RefSeq" id="WP_169608962.1">
    <property type="nucleotide sequence ID" value="NZ_CP051682.1"/>
</dbReference>
<dbReference type="InterPro" id="IPR005913">
    <property type="entry name" value="dTDP_dehydrorham_reduct"/>
</dbReference>
<dbReference type="InterPro" id="IPR029903">
    <property type="entry name" value="RmlD-like-bd"/>
</dbReference>
<evidence type="ECO:0000313" key="9">
    <source>
        <dbReference type="Proteomes" id="UP000503278"/>
    </source>
</evidence>
<proteinExistence type="inferred from homology"/>
<dbReference type="Gene3D" id="3.40.50.720">
    <property type="entry name" value="NAD(P)-binding Rossmann-like Domain"/>
    <property type="match status" value="1"/>
</dbReference>
<comment type="similarity">
    <text evidence="2 6">Belongs to the dTDP-4-dehydrorhamnose reductase family.</text>
</comment>
<dbReference type="GO" id="GO:0004553">
    <property type="term" value="F:hydrolase activity, hydrolyzing O-glycosyl compounds"/>
    <property type="evidence" value="ECO:0007669"/>
    <property type="project" value="InterPro"/>
</dbReference>
<dbReference type="Proteomes" id="UP000503278">
    <property type="component" value="Chromosome"/>
</dbReference>
<accession>A0A7L5E1N7</accession>
<evidence type="ECO:0000256" key="2">
    <source>
        <dbReference type="ARBA" id="ARBA00010944"/>
    </source>
</evidence>
<dbReference type="SUPFAM" id="SSF51735">
    <property type="entry name" value="NAD(P)-binding Rossmann-fold domains"/>
    <property type="match status" value="1"/>
</dbReference>
<gene>
    <name evidence="8" type="ORF">HH214_15015</name>
</gene>
<comment type="function">
    <text evidence="6">Catalyzes the reduction of dTDP-6-deoxy-L-lyxo-4-hexulose to yield dTDP-L-rhamnose.</text>
</comment>
<evidence type="ECO:0000313" key="8">
    <source>
        <dbReference type="EMBL" id="QJD97085.1"/>
    </source>
</evidence>
<protein>
    <recommendedName>
        <fullName evidence="4 6">dTDP-4-dehydrorhamnose reductase</fullName>
        <ecNumber evidence="3 6">1.1.1.133</ecNumber>
    </recommendedName>
</protein>
<sequence>MNNNHSITPVEIWGGIECTYNRVGNDYFDQLQYAGHYDRESDLEQIAALGITKMRYPVLWEKHQPNEQTAVDWQPTASKLNQMKQQGIEPIAGLVHHGSGPAYINMASEDFAEGLGRYAALVAQQFPWINYYTPVNEPLTTARFCGLYGIWHPHLKDSYHFAKILLNECKGTVLAMQAIRKVNPDAKLVQTDDLGKTHSTPLLQYQAEFENHRRWLTFDLLCAKVEPDHPMWQYLTWIGITEQELQFFLDNPCPPDVIGINHYLTSERYLDEKIENYPPHTYGHNGQHHYADVEAVRVAHVYPAGPYELLKETCERYPGIPVAVTEVHLHCTREEQMRWLHEVWTAANRLQTEGYPVIAITAWAILGSHGWNKLLTQPNGTYEPGIFDVRTGQLRSTALGHMLQAYSEKQHFEHPVLKNNGWWKRVDRIIYRPEDHTSSADIIAHNSRPILILGKTTTLSKAYARVLSERGIIYEQLGRQELDITNLIAIEKTIIDKNPWAVINTTDFSKIDAAEGDRRNCFLVNTYGAQNLALLCKRYGVKLLTFSTDLVFNGSKNQPYTESDKQAPLNTYGESKTMAEKGILKSNSDALIIRTGAFFGPWDEQNFIQLTLRSLQRGQQFVTVSDVSISPTYLPDMIHVSLDLMLDDEKGIWHLTNRGEVTWANLAYAVAEHEGYSTGLIIPKSINHMGLKAKRPTYSALQSEKGIVMPMLHDAINRYFYERAC</sequence>
<dbReference type="GO" id="GO:0008831">
    <property type="term" value="F:dTDP-4-dehydrorhamnose reductase activity"/>
    <property type="evidence" value="ECO:0007669"/>
    <property type="project" value="UniProtKB-EC"/>
</dbReference>
<name>A0A7L5E1N7_9SPHI</name>
<evidence type="ECO:0000256" key="6">
    <source>
        <dbReference type="RuleBase" id="RU364082"/>
    </source>
</evidence>
<dbReference type="InterPro" id="IPR017853">
    <property type="entry name" value="GH"/>
</dbReference>
<organism evidence="8 9">
    <name type="scientific">Mucilaginibacter robiniae</name>
    <dbReference type="NCBI Taxonomy" id="2728022"/>
    <lineage>
        <taxon>Bacteria</taxon>
        <taxon>Pseudomonadati</taxon>
        <taxon>Bacteroidota</taxon>
        <taxon>Sphingobacteriia</taxon>
        <taxon>Sphingobacteriales</taxon>
        <taxon>Sphingobacteriaceae</taxon>
        <taxon>Mucilaginibacter</taxon>
    </lineage>
</organism>
<evidence type="ECO:0000259" key="7">
    <source>
        <dbReference type="Pfam" id="PF04321"/>
    </source>
</evidence>
<dbReference type="GO" id="GO:0005829">
    <property type="term" value="C:cytosol"/>
    <property type="evidence" value="ECO:0007669"/>
    <property type="project" value="TreeGrafter"/>
</dbReference>
<keyword evidence="9" id="KW-1185">Reference proteome</keyword>
<dbReference type="Pfam" id="PF04321">
    <property type="entry name" value="RmlD_sub_bind"/>
    <property type="match status" value="1"/>
</dbReference>
<feature type="domain" description="RmlD-like substrate binding" evidence="7">
    <location>
        <begin position="450"/>
        <end position="705"/>
    </location>
</feature>
<dbReference type="EC" id="1.1.1.133" evidence="3 6"/>
<dbReference type="GO" id="GO:0019305">
    <property type="term" value="P:dTDP-rhamnose biosynthetic process"/>
    <property type="evidence" value="ECO:0007669"/>
    <property type="project" value="UniProtKB-UniPathway"/>
</dbReference>
<dbReference type="Gene3D" id="3.90.25.10">
    <property type="entry name" value="UDP-galactose 4-epimerase, domain 1"/>
    <property type="match status" value="1"/>
</dbReference>
<reference evidence="8 9" key="1">
    <citation type="submission" date="2020-04" db="EMBL/GenBank/DDBJ databases">
        <title>Genome sequencing of novel species.</title>
        <authorList>
            <person name="Heo J."/>
            <person name="Kim S.-J."/>
            <person name="Kim J.-S."/>
            <person name="Hong S.-B."/>
            <person name="Kwon S.-W."/>
        </authorList>
    </citation>
    <scope>NUCLEOTIDE SEQUENCE [LARGE SCALE GENOMIC DNA]</scope>
    <source>
        <strain evidence="8 9">F39-2</strain>
    </source>
</reference>
<keyword evidence="6" id="KW-0560">Oxidoreductase</keyword>
<dbReference type="PANTHER" id="PTHR10491">
    <property type="entry name" value="DTDP-4-DEHYDRORHAMNOSE REDUCTASE"/>
    <property type="match status" value="1"/>
</dbReference>
<evidence type="ECO:0000256" key="4">
    <source>
        <dbReference type="ARBA" id="ARBA00017099"/>
    </source>
</evidence>
<dbReference type="SUPFAM" id="SSF51445">
    <property type="entry name" value="(Trans)glycosidases"/>
    <property type="match status" value="1"/>
</dbReference>
<dbReference type="PANTHER" id="PTHR10491:SF4">
    <property type="entry name" value="METHIONINE ADENOSYLTRANSFERASE 2 SUBUNIT BETA"/>
    <property type="match status" value="1"/>
</dbReference>
<evidence type="ECO:0000256" key="5">
    <source>
        <dbReference type="ARBA" id="ARBA00048200"/>
    </source>
</evidence>